<protein>
    <submittedName>
        <fullName evidence="2">CHAD domain-containing protein</fullName>
    </submittedName>
</protein>
<dbReference type="EMBL" id="FNDI01000003">
    <property type="protein sequence ID" value="SDH30103.1"/>
    <property type="molecule type" value="Genomic_DNA"/>
</dbReference>
<evidence type="ECO:0000313" key="2">
    <source>
        <dbReference type="EMBL" id="SDH30103.1"/>
    </source>
</evidence>
<organism evidence="2 3">
    <name type="scientific">Paraburkholderia steynii</name>
    <dbReference type="NCBI Taxonomy" id="1245441"/>
    <lineage>
        <taxon>Bacteria</taxon>
        <taxon>Pseudomonadati</taxon>
        <taxon>Pseudomonadota</taxon>
        <taxon>Betaproteobacteria</taxon>
        <taxon>Burkholderiales</taxon>
        <taxon>Burkholderiaceae</taxon>
        <taxon>Paraburkholderia</taxon>
    </lineage>
</organism>
<reference evidence="2" key="1">
    <citation type="submission" date="2016-10" db="EMBL/GenBank/DDBJ databases">
        <authorList>
            <person name="Varghese N."/>
            <person name="Submissions S."/>
        </authorList>
    </citation>
    <scope>NUCLEOTIDE SEQUENCE [LARGE SCALE GENOMIC DNA]</scope>
    <source>
        <strain evidence="2">YR281</strain>
    </source>
</reference>
<dbReference type="InterPro" id="IPR038186">
    <property type="entry name" value="CHAD_dom_sf"/>
</dbReference>
<dbReference type="SMART" id="SM00880">
    <property type="entry name" value="CHAD"/>
    <property type="match status" value="1"/>
</dbReference>
<dbReference type="Pfam" id="PF05235">
    <property type="entry name" value="CHAD"/>
    <property type="match status" value="1"/>
</dbReference>
<dbReference type="PANTHER" id="PTHR39339:SF1">
    <property type="entry name" value="CHAD DOMAIN-CONTAINING PROTEIN"/>
    <property type="match status" value="1"/>
</dbReference>
<sequence>MPLRQTTVARFFKTNSHVCSRNFHALPDSRAYRAVHDVTRHPKSKQRKHGDFCEARAAYAPHFKGTSLKRHIERGRSEMSMVRSGECIFVRLEAQMDMDGDWPLPRLNNRFKVDRRPPGSSLSSASTIASTFASLATPVVAEAVQRARELSTQSEAEGFHQLRVAFRKLRALYWAYSPYLGEEATAQATEEFKRLAALAGGTRDWDIAGDLLKSAQASRASIALLVAAAREKRAQAVVHSQTMIKSDDVEVFLNDVLLRAQTTLQSRCNDLPIQAFAEARVRLAQRALRKRSRRAARSEAAHEENLHDVRKAGKKLRYLLEFFQPFIKGAHGRTIKELTSVQNKLGQFNDIAASETLIRSASFNEVPPEVVQESLQWLEKQKCRRMRAASRRVRTIAS</sequence>
<dbReference type="InterPro" id="IPR007899">
    <property type="entry name" value="CHAD_dom"/>
</dbReference>
<gene>
    <name evidence="2" type="ORF">SAMN04487926_103431</name>
</gene>
<name>A0A7Z7FHD5_9BURK</name>
<dbReference type="PANTHER" id="PTHR39339">
    <property type="entry name" value="SLR1444 PROTEIN"/>
    <property type="match status" value="1"/>
</dbReference>
<evidence type="ECO:0000259" key="1">
    <source>
        <dbReference type="PROSITE" id="PS51708"/>
    </source>
</evidence>
<keyword evidence="3" id="KW-1185">Reference proteome</keyword>
<proteinExistence type="predicted"/>
<dbReference type="PROSITE" id="PS51708">
    <property type="entry name" value="CHAD"/>
    <property type="match status" value="1"/>
</dbReference>
<dbReference type="Proteomes" id="UP000198900">
    <property type="component" value="Unassembled WGS sequence"/>
</dbReference>
<accession>A0A7Z7FHD5</accession>
<dbReference type="Gene3D" id="1.40.20.10">
    <property type="entry name" value="CHAD domain"/>
    <property type="match status" value="1"/>
</dbReference>
<dbReference type="AlphaFoldDB" id="A0A7Z7FHD5"/>
<feature type="domain" description="CHAD" evidence="1">
    <location>
        <begin position="125"/>
        <end position="398"/>
    </location>
</feature>
<evidence type="ECO:0000313" key="3">
    <source>
        <dbReference type="Proteomes" id="UP000198900"/>
    </source>
</evidence>
<comment type="caution">
    <text evidence="2">The sequence shown here is derived from an EMBL/GenBank/DDBJ whole genome shotgun (WGS) entry which is preliminary data.</text>
</comment>